<dbReference type="GeneID" id="55006881"/>
<keyword evidence="2" id="KW-1185">Reference proteome</keyword>
<dbReference type="EMBL" id="MH834629">
    <property type="protein sequence ID" value="AYN59121.1"/>
    <property type="molecule type" value="Genomic_DNA"/>
</dbReference>
<protein>
    <submittedName>
        <fullName evidence="1">Uncharacterized protein</fullName>
    </submittedName>
</protein>
<accession>A0A3G2KJE4</accession>
<reference evidence="2" key="1">
    <citation type="submission" date="2018-09" db="EMBL/GenBank/DDBJ databases">
        <authorList>
            <person name="Rimple P.A."/>
            <person name="Stoner T.H."/>
            <person name="Garlena R.A."/>
            <person name="Russell D.A."/>
            <person name="Pope W.H."/>
            <person name="Jacobs-Sera D."/>
            <person name="Hatfull G.F."/>
        </authorList>
    </citation>
    <scope>NUCLEOTIDE SEQUENCE [LARGE SCALE GENOMIC DNA]</scope>
</reference>
<dbReference type="Proteomes" id="UP000273593">
    <property type="component" value="Segment"/>
</dbReference>
<organism evidence="1 2">
    <name type="scientific">Arthrobacter phage Yang</name>
    <dbReference type="NCBI Taxonomy" id="2419970"/>
    <lineage>
        <taxon>Viruses</taxon>
        <taxon>Duplodnaviria</taxon>
        <taxon>Heunggongvirae</taxon>
        <taxon>Uroviricota</taxon>
        <taxon>Caudoviricetes</taxon>
        <taxon>Casidaviridae</taxon>
        <taxon>Yangvirus</taxon>
        <taxon>Yangvirus yang</taxon>
        <taxon>Arthobacter virus Yang</taxon>
    </lineage>
</organism>
<proteinExistence type="predicted"/>
<evidence type="ECO:0000313" key="2">
    <source>
        <dbReference type="Proteomes" id="UP000273593"/>
    </source>
</evidence>
<name>A0A3G2KJE4_9CAUD</name>
<dbReference type="RefSeq" id="YP_009815653.1">
    <property type="nucleotide sequence ID" value="NC_048097.1"/>
</dbReference>
<dbReference type="KEGG" id="vg:55006881"/>
<evidence type="ECO:0000313" key="1">
    <source>
        <dbReference type="EMBL" id="AYN59121.1"/>
    </source>
</evidence>
<sequence>MSARGRRETRSHFFDAASLTELGQDVDGLLAGGIEDGWAVETVDVSSDVRMLRGHDGPWRVSIVYSATVTLARHRA</sequence>
<gene>
    <name evidence="1" type="primary">35</name>
    <name evidence="1" type="ORF">PBI_YANG_35</name>
</gene>